<dbReference type="EMBL" id="CP001700">
    <property type="protein sequence ID" value="ACU73581.1"/>
    <property type="molecule type" value="Genomic_DNA"/>
</dbReference>
<evidence type="ECO:0000313" key="5">
    <source>
        <dbReference type="Proteomes" id="UP000000851"/>
    </source>
</evidence>
<dbReference type="Pfam" id="PF00583">
    <property type="entry name" value="Acetyltransf_1"/>
    <property type="match status" value="1"/>
</dbReference>
<feature type="domain" description="N-acetyltransferase" evidence="3">
    <location>
        <begin position="4"/>
        <end position="166"/>
    </location>
</feature>
<dbReference type="HOGENOM" id="CLU_013985_18_2_11"/>
<evidence type="ECO:0000259" key="3">
    <source>
        <dbReference type="PROSITE" id="PS51186"/>
    </source>
</evidence>
<dbReference type="PANTHER" id="PTHR43877:SF1">
    <property type="entry name" value="ACETYLTRANSFERASE"/>
    <property type="match status" value="1"/>
</dbReference>
<organism evidence="4 5">
    <name type="scientific">Catenulispora acidiphila (strain DSM 44928 / JCM 14897 / NBRC 102108 / NRRL B-24433 / ID139908)</name>
    <dbReference type="NCBI Taxonomy" id="479433"/>
    <lineage>
        <taxon>Bacteria</taxon>
        <taxon>Bacillati</taxon>
        <taxon>Actinomycetota</taxon>
        <taxon>Actinomycetes</taxon>
        <taxon>Catenulisporales</taxon>
        <taxon>Catenulisporaceae</taxon>
        <taxon>Catenulispora</taxon>
    </lineage>
</organism>
<sequence>MTDIRIRPAAPNDAAAVARLHADSWRRHYRGAYADAFLDGDVLSDRLALWEARLAAPDNALTLLAEDSDEHATAFVHVVFDDDPVWGSLIDNLHVTLTRQRSGVGRLLLEQAAQAAADASPTRGLYLWVLRQNDAAQAFYQTMGGKIVEEAKVGAPNGIAGRLVGEPVKLRVAWSDAGEVGSGRL</sequence>
<dbReference type="InParanoid" id="C7PZR6"/>
<dbReference type="SUPFAM" id="SSF55729">
    <property type="entry name" value="Acyl-CoA N-acyltransferases (Nat)"/>
    <property type="match status" value="1"/>
</dbReference>
<keyword evidence="5" id="KW-1185">Reference proteome</keyword>
<dbReference type="AlphaFoldDB" id="C7PZR6"/>
<dbReference type="InterPro" id="IPR016181">
    <property type="entry name" value="Acyl_CoA_acyltransferase"/>
</dbReference>
<evidence type="ECO:0000313" key="4">
    <source>
        <dbReference type="EMBL" id="ACU73581.1"/>
    </source>
</evidence>
<keyword evidence="2" id="KW-0012">Acyltransferase</keyword>
<dbReference type="InterPro" id="IPR050832">
    <property type="entry name" value="Bact_Acetyltransf"/>
</dbReference>
<protein>
    <submittedName>
        <fullName evidence="4">GCN5-related N-acetyltransferase</fullName>
    </submittedName>
</protein>
<evidence type="ECO:0000256" key="1">
    <source>
        <dbReference type="ARBA" id="ARBA00022679"/>
    </source>
</evidence>
<dbReference type="Gene3D" id="3.40.630.30">
    <property type="match status" value="1"/>
</dbReference>
<dbReference type="RefSeq" id="WP_015793310.1">
    <property type="nucleotide sequence ID" value="NC_013131.1"/>
</dbReference>
<dbReference type="OrthoDB" id="5243635at2"/>
<dbReference type="Proteomes" id="UP000000851">
    <property type="component" value="Chromosome"/>
</dbReference>
<proteinExistence type="predicted"/>
<dbReference type="InterPro" id="IPR000182">
    <property type="entry name" value="GNAT_dom"/>
</dbReference>
<evidence type="ECO:0000256" key="2">
    <source>
        <dbReference type="ARBA" id="ARBA00023315"/>
    </source>
</evidence>
<accession>C7PZR6</accession>
<dbReference type="PANTHER" id="PTHR43877">
    <property type="entry name" value="AMINOALKYLPHOSPHONATE N-ACETYLTRANSFERASE-RELATED-RELATED"/>
    <property type="match status" value="1"/>
</dbReference>
<dbReference type="GO" id="GO:0016747">
    <property type="term" value="F:acyltransferase activity, transferring groups other than amino-acyl groups"/>
    <property type="evidence" value="ECO:0007669"/>
    <property type="project" value="InterPro"/>
</dbReference>
<reference evidence="4 5" key="1">
    <citation type="journal article" date="2009" name="Stand. Genomic Sci.">
        <title>Complete genome sequence of Catenulispora acidiphila type strain (ID 139908).</title>
        <authorList>
            <person name="Copeland A."/>
            <person name="Lapidus A."/>
            <person name="Glavina Del Rio T."/>
            <person name="Nolan M."/>
            <person name="Lucas S."/>
            <person name="Chen F."/>
            <person name="Tice H."/>
            <person name="Cheng J.F."/>
            <person name="Bruce D."/>
            <person name="Goodwin L."/>
            <person name="Pitluck S."/>
            <person name="Mikhailova N."/>
            <person name="Pati A."/>
            <person name="Ivanova N."/>
            <person name="Mavromatis K."/>
            <person name="Chen A."/>
            <person name="Palaniappan K."/>
            <person name="Chain P."/>
            <person name="Land M."/>
            <person name="Hauser L."/>
            <person name="Chang Y.J."/>
            <person name="Jeffries C.D."/>
            <person name="Chertkov O."/>
            <person name="Brettin T."/>
            <person name="Detter J.C."/>
            <person name="Han C."/>
            <person name="Ali Z."/>
            <person name="Tindall B.J."/>
            <person name="Goker M."/>
            <person name="Bristow J."/>
            <person name="Eisen J.A."/>
            <person name="Markowitz V."/>
            <person name="Hugenholtz P."/>
            <person name="Kyrpides N.C."/>
            <person name="Klenk H.P."/>
        </authorList>
    </citation>
    <scope>NUCLEOTIDE SEQUENCE [LARGE SCALE GENOMIC DNA]</scope>
    <source>
        <strain evidence="5">DSM 44928 / JCM 14897 / NBRC 102108 / NRRL B-24433 / ID139908</strain>
    </source>
</reference>
<gene>
    <name evidence="4" type="ordered locus">Caci_4720</name>
</gene>
<dbReference type="STRING" id="479433.Caci_4720"/>
<name>C7PZR6_CATAD</name>
<keyword evidence="1 4" id="KW-0808">Transferase</keyword>
<dbReference type="eggNOG" id="COG0456">
    <property type="taxonomic scope" value="Bacteria"/>
</dbReference>
<dbReference type="KEGG" id="cai:Caci_4720"/>
<dbReference type="PROSITE" id="PS51186">
    <property type="entry name" value="GNAT"/>
    <property type="match status" value="1"/>
</dbReference>